<dbReference type="PANTHER" id="PTHR44040:SF1">
    <property type="entry name" value="RETINOBLASTOMA-BINDING PROTEIN 5"/>
    <property type="match status" value="1"/>
</dbReference>
<keyword evidence="3" id="KW-0677">Repeat</keyword>
<name>A0A9W6ZH38_9STRA</name>
<evidence type="ECO:0000256" key="4">
    <source>
        <dbReference type="ARBA" id="ARBA00023242"/>
    </source>
</evidence>
<dbReference type="PANTHER" id="PTHR44040">
    <property type="entry name" value="RETINOBLASTOMA-BINDING PROTEIN 5"/>
    <property type="match status" value="1"/>
</dbReference>
<keyword evidence="4" id="KW-0539">Nucleus</keyword>
<protein>
    <recommendedName>
        <fullName evidence="6">Anaphase-promoting complex subunit 4-like WD40 domain-containing protein</fullName>
    </recommendedName>
</protein>
<proteinExistence type="predicted"/>
<keyword evidence="8" id="KW-1185">Reference proteome</keyword>
<evidence type="ECO:0000256" key="2">
    <source>
        <dbReference type="ARBA" id="ARBA00022574"/>
    </source>
</evidence>
<feature type="non-terminal residue" evidence="7">
    <location>
        <position position="417"/>
    </location>
</feature>
<dbReference type="InterPro" id="IPR015943">
    <property type="entry name" value="WD40/YVTN_repeat-like_dom_sf"/>
</dbReference>
<feature type="compositionally biased region" description="Gly residues" evidence="5">
    <location>
        <begin position="352"/>
        <end position="382"/>
    </location>
</feature>
<dbReference type="InterPro" id="IPR024977">
    <property type="entry name" value="Apc4-like_WD40_dom"/>
</dbReference>
<dbReference type="InterPro" id="IPR037850">
    <property type="entry name" value="RBBP5/Swd1"/>
</dbReference>
<sequence>MVCTPMKQDEVKESEEMSVTALQYNRRGTLLAVGYNTGKIIIVDSITMCILREIPKLRSMAGAAVVGIGWSKDNRVMWYFTESCKMLRIDFENSPFVAGVTDLAPQLATREKANVSSLVSCVVHPRFQYFALVTSAGSLFVLEVGKEVKRVNEGGDWRLVSKLHIIEVCVGGEISSAVLSKKGGQIFASDAHSQVHVYNYSSVQKSAELVHKIPVSGCKLPLTNIALSAETIKILHDPVMGSSVQFSGCCFAGEGSHVVGLIKGQGGRLMVWETETGKLMTTLEGGKEEEGKVLTSNIFGDIVVGTGVGRCWIYGNRGGAEGGEGGVEAFATNFQTLRKNVEYVEREDELDMGGGGGGGLERTGGGEEGAEGAEGGKAGGGMEGEEEDVDIITTHKAPMFESDSEDEEATFKLGIDR</sequence>
<evidence type="ECO:0000256" key="5">
    <source>
        <dbReference type="SAM" id="MobiDB-lite"/>
    </source>
</evidence>
<dbReference type="SUPFAM" id="SSF50978">
    <property type="entry name" value="WD40 repeat-like"/>
    <property type="match status" value="1"/>
</dbReference>
<evidence type="ECO:0000313" key="8">
    <source>
        <dbReference type="Proteomes" id="UP001165082"/>
    </source>
</evidence>
<dbReference type="Proteomes" id="UP001165082">
    <property type="component" value="Unassembled WGS sequence"/>
</dbReference>
<gene>
    <name evidence="7" type="ORF">TrRE_jg11695</name>
</gene>
<feature type="region of interest" description="Disordered" evidence="5">
    <location>
        <begin position="349"/>
        <end position="417"/>
    </location>
</feature>
<dbReference type="Pfam" id="PF12894">
    <property type="entry name" value="ANAPC4_WD40"/>
    <property type="match status" value="1"/>
</dbReference>
<comment type="caution">
    <text evidence="7">The sequence shown here is derived from an EMBL/GenBank/DDBJ whole genome shotgun (WGS) entry which is preliminary data.</text>
</comment>
<dbReference type="AlphaFoldDB" id="A0A9W6ZH38"/>
<comment type="subcellular location">
    <subcellularLocation>
        <location evidence="1">Nucleus</location>
    </subcellularLocation>
</comment>
<dbReference type="InterPro" id="IPR036322">
    <property type="entry name" value="WD40_repeat_dom_sf"/>
</dbReference>
<evidence type="ECO:0000256" key="1">
    <source>
        <dbReference type="ARBA" id="ARBA00004123"/>
    </source>
</evidence>
<dbReference type="Gene3D" id="2.130.10.10">
    <property type="entry name" value="YVTN repeat-like/Quinoprotein amine dehydrogenase"/>
    <property type="match status" value="1"/>
</dbReference>
<evidence type="ECO:0000256" key="3">
    <source>
        <dbReference type="ARBA" id="ARBA00022737"/>
    </source>
</evidence>
<feature type="domain" description="Anaphase-promoting complex subunit 4-like WD40" evidence="6">
    <location>
        <begin position="13"/>
        <end position="72"/>
    </location>
</feature>
<reference evidence="7" key="1">
    <citation type="submission" date="2022-07" db="EMBL/GenBank/DDBJ databases">
        <title>Genome analysis of Parmales, a sister group of diatoms, reveals the evolutionary specialization of diatoms from phago-mixotrophs to photoautotrophs.</title>
        <authorList>
            <person name="Ban H."/>
            <person name="Sato S."/>
            <person name="Yoshikawa S."/>
            <person name="Kazumasa Y."/>
            <person name="Nakamura Y."/>
            <person name="Ichinomiya M."/>
            <person name="Saitoh K."/>
            <person name="Sato N."/>
            <person name="Blanc-Mathieu R."/>
            <person name="Endo H."/>
            <person name="Kuwata A."/>
            <person name="Ogata H."/>
        </authorList>
    </citation>
    <scope>NUCLEOTIDE SEQUENCE</scope>
</reference>
<organism evidence="7 8">
    <name type="scientific">Triparma retinervis</name>
    <dbReference type="NCBI Taxonomy" id="2557542"/>
    <lineage>
        <taxon>Eukaryota</taxon>
        <taxon>Sar</taxon>
        <taxon>Stramenopiles</taxon>
        <taxon>Ochrophyta</taxon>
        <taxon>Bolidophyceae</taxon>
        <taxon>Parmales</taxon>
        <taxon>Triparmaceae</taxon>
        <taxon>Triparma</taxon>
    </lineage>
</organism>
<evidence type="ECO:0000313" key="7">
    <source>
        <dbReference type="EMBL" id="GMH54329.1"/>
    </source>
</evidence>
<dbReference type="GO" id="GO:0048188">
    <property type="term" value="C:Set1C/COMPASS complex"/>
    <property type="evidence" value="ECO:0007669"/>
    <property type="project" value="InterPro"/>
</dbReference>
<keyword evidence="2" id="KW-0853">WD repeat</keyword>
<dbReference type="EMBL" id="BRXZ01003415">
    <property type="protein sequence ID" value="GMH54329.1"/>
    <property type="molecule type" value="Genomic_DNA"/>
</dbReference>
<accession>A0A9W6ZH38</accession>
<dbReference type="OrthoDB" id="196858at2759"/>
<evidence type="ECO:0000259" key="6">
    <source>
        <dbReference type="Pfam" id="PF12894"/>
    </source>
</evidence>